<sequence>MMNFITYHYKLFQKIYPKEIWIYTLLILLHMSRKTIFNVQQDVGNESVGGGTLLMLLCTILNYYYAFKESKSLTPAIQATKSYFVFYIFALLSFLWAIFPDYKALFSKCLELISSYMLVSVIMWKTKSRRKAMLYLLYLCTLSATIGYFAKVLAFKSILVHTNTHSLIAAMGALMAWKMKNHYKIRHLAPLVYWNFFMLLMGTSSASNIAFIVGLFVMLSCTKKGVNIPKLAVTFLFFSAFYYFFKDLVFEYVFYGKSQEAVESGTGRQIIWNVVFDTWRKHPWFGLGYIVGERHLVDLTGLPAAYSTHNGFLSVLLGTGIAGAIIFGWFYLKTIWINIQGTFSSKYGTEMTILLPMLAVVTVNNLSFPAVGSEWNYTLPPILGLFALIHTIQYKTK</sequence>
<evidence type="ECO:0000313" key="10">
    <source>
        <dbReference type="Proteomes" id="UP000263754"/>
    </source>
</evidence>
<dbReference type="Pfam" id="PF04932">
    <property type="entry name" value="Wzy_C"/>
    <property type="match status" value="1"/>
</dbReference>
<dbReference type="PANTHER" id="PTHR37422">
    <property type="entry name" value="TEICHURONIC ACID BIOSYNTHESIS PROTEIN TUAE"/>
    <property type="match status" value="1"/>
</dbReference>
<dbReference type="GO" id="GO:0016874">
    <property type="term" value="F:ligase activity"/>
    <property type="evidence" value="ECO:0007669"/>
    <property type="project" value="UniProtKB-KW"/>
</dbReference>
<evidence type="ECO:0000313" key="8">
    <source>
        <dbReference type="EMBL" id="RGV45185.1"/>
    </source>
</evidence>
<evidence type="ECO:0000313" key="11">
    <source>
        <dbReference type="Proteomes" id="UP000284640"/>
    </source>
</evidence>
<feature type="transmembrane region" description="Helical" evidence="5">
    <location>
        <begin position="79"/>
        <end position="99"/>
    </location>
</feature>
<comment type="subcellular location">
    <subcellularLocation>
        <location evidence="1">Membrane</location>
        <topology evidence="1">Multi-pass membrane protein</topology>
    </subcellularLocation>
</comment>
<dbReference type="EMBL" id="QSKL01000003">
    <property type="protein sequence ID" value="RHE60700.1"/>
    <property type="molecule type" value="Genomic_DNA"/>
</dbReference>
<feature type="transmembrane region" description="Helical" evidence="5">
    <location>
        <begin position="353"/>
        <end position="371"/>
    </location>
</feature>
<evidence type="ECO:0000313" key="9">
    <source>
        <dbReference type="EMBL" id="RHE60700.1"/>
    </source>
</evidence>
<evidence type="ECO:0000313" key="7">
    <source>
        <dbReference type="EMBL" id="RGI77943.1"/>
    </source>
</evidence>
<dbReference type="AlphaFoldDB" id="A0A374N3S2"/>
<comment type="caution">
    <text evidence="7">The sequence shown here is derived from an EMBL/GenBank/DDBJ whole genome shotgun (WGS) entry which is preliminary data.</text>
</comment>
<evidence type="ECO:0000313" key="12">
    <source>
        <dbReference type="Proteomes" id="UP000285343"/>
    </source>
</evidence>
<feature type="transmembrane region" description="Helical" evidence="5">
    <location>
        <begin position="312"/>
        <end position="332"/>
    </location>
</feature>
<dbReference type="InterPro" id="IPR007016">
    <property type="entry name" value="O-antigen_ligase-rel_domated"/>
</dbReference>
<keyword evidence="7" id="KW-0436">Ligase</keyword>
<accession>A0A374N3S2</accession>
<evidence type="ECO:0000256" key="3">
    <source>
        <dbReference type="ARBA" id="ARBA00022989"/>
    </source>
</evidence>
<evidence type="ECO:0000259" key="6">
    <source>
        <dbReference type="Pfam" id="PF04932"/>
    </source>
</evidence>
<feature type="domain" description="O-antigen ligase-related" evidence="6">
    <location>
        <begin position="195"/>
        <end position="327"/>
    </location>
</feature>
<dbReference type="RefSeq" id="WP_117866168.1">
    <property type="nucleotide sequence ID" value="NZ_DAWEHH010000001.1"/>
</dbReference>
<dbReference type="Proteomes" id="UP000284640">
    <property type="component" value="Unassembled WGS sequence"/>
</dbReference>
<feature type="transmembrane region" description="Helical" evidence="5">
    <location>
        <begin position="377"/>
        <end position="394"/>
    </location>
</feature>
<reference evidence="10 11" key="1">
    <citation type="submission" date="2018-08" db="EMBL/GenBank/DDBJ databases">
        <title>A genome reference for cultivated species of the human gut microbiota.</title>
        <authorList>
            <person name="Zou Y."/>
            <person name="Xue W."/>
            <person name="Luo G."/>
        </authorList>
    </citation>
    <scope>NUCLEOTIDE SEQUENCE [LARGE SCALE GENOMIC DNA]</scope>
    <source>
        <strain evidence="8 12">AF14-42</strain>
        <strain evidence="9 11">AM27-46</strain>
        <strain evidence="7 10">TM10-17</strain>
    </source>
</reference>
<evidence type="ECO:0000256" key="4">
    <source>
        <dbReference type="ARBA" id="ARBA00023136"/>
    </source>
</evidence>
<dbReference type="PANTHER" id="PTHR37422:SF13">
    <property type="entry name" value="LIPOPOLYSACCHARIDE BIOSYNTHESIS PROTEIN PA4999-RELATED"/>
    <property type="match status" value="1"/>
</dbReference>
<feature type="transmembrane region" description="Helical" evidence="5">
    <location>
        <begin position="192"/>
        <end position="216"/>
    </location>
</feature>
<feature type="transmembrane region" description="Helical" evidence="5">
    <location>
        <begin position="20"/>
        <end position="36"/>
    </location>
</feature>
<dbReference type="EMBL" id="QRZC01000003">
    <property type="protein sequence ID" value="RGV45185.1"/>
    <property type="molecule type" value="Genomic_DNA"/>
</dbReference>
<gene>
    <name evidence="9" type="ORF">DW729_05590</name>
    <name evidence="8" type="ORF">DWW14_03725</name>
    <name evidence="7" type="ORF">DXD90_04930</name>
</gene>
<organism evidence="7 10">
    <name type="scientific">Bacteroides uniformis</name>
    <dbReference type="NCBI Taxonomy" id="820"/>
    <lineage>
        <taxon>Bacteria</taxon>
        <taxon>Pseudomonadati</taxon>
        <taxon>Bacteroidota</taxon>
        <taxon>Bacteroidia</taxon>
        <taxon>Bacteroidales</taxon>
        <taxon>Bacteroidaceae</taxon>
        <taxon>Bacteroides</taxon>
    </lineage>
</organism>
<keyword evidence="3 5" id="KW-1133">Transmembrane helix</keyword>
<evidence type="ECO:0000256" key="1">
    <source>
        <dbReference type="ARBA" id="ARBA00004141"/>
    </source>
</evidence>
<feature type="transmembrane region" description="Helical" evidence="5">
    <location>
        <begin position="228"/>
        <end position="245"/>
    </location>
</feature>
<name>A0A374N3S2_BACUN</name>
<keyword evidence="2 5" id="KW-0812">Transmembrane</keyword>
<evidence type="ECO:0000256" key="5">
    <source>
        <dbReference type="SAM" id="Phobius"/>
    </source>
</evidence>
<evidence type="ECO:0000256" key="2">
    <source>
        <dbReference type="ARBA" id="ARBA00022692"/>
    </source>
</evidence>
<protein>
    <submittedName>
        <fullName evidence="7">O-antigen ligase domain-containing protein</fullName>
    </submittedName>
</protein>
<feature type="transmembrane region" description="Helical" evidence="5">
    <location>
        <begin position="48"/>
        <end position="67"/>
    </location>
</feature>
<feature type="transmembrane region" description="Helical" evidence="5">
    <location>
        <begin position="136"/>
        <end position="155"/>
    </location>
</feature>
<dbReference type="InterPro" id="IPR051533">
    <property type="entry name" value="WaaL-like"/>
</dbReference>
<dbReference type="EMBL" id="QSOF01000005">
    <property type="protein sequence ID" value="RGI77943.1"/>
    <property type="molecule type" value="Genomic_DNA"/>
</dbReference>
<dbReference type="Proteomes" id="UP000285343">
    <property type="component" value="Unassembled WGS sequence"/>
</dbReference>
<proteinExistence type="predicted"/>
<dbReference type="GO" id="GO:0016020">
    <property type="term" value="C:membrane"/>
    <property type="evidence" value="ECO:0007669"/>
    <property type="project" value="UniProtKB-SubCell"/>
</dbReference>
<keyword evidence="4 5" id="KW-0472">Membrane</keyword>
<dbReference type="Proteomes" id="UP000263754">
    <property type="component" value="Unassembled WGS sequence"/>
</dbReference>